<protein>
    <submittedName>
        <fullName evidence="1">Uncharacterized protein</fullName>
    </submittedName>
</protein>
<dbReference type="EMBL" id="BTSY01000003">
    <property type="protein sequence ID" value="GMT18510.1"/>
    <property type="molecule type" value="Genomic_DNA"/>
</dbReference>
<reference evidence="1" key="1">
    <citation type="submission" date="2023-10" db="EMBL/GenBank/DDBJ databases">
        <title>Genome assembly of Pristionchus species.</title>
        <authorList>
            <person name="Yoshida K."/>
            <person name="Sommer R.J."/>
        </authorList>
    </citation>
    <scope>NUCLEOTIDE SEQUENCE</scope>
    <source>
        <strain evidence="1">RS5133</strain>
    </source>
</reference>
<comment type="caution">
    <text evidence="1">The sequence shown here is derived from an EMBL/GenBank/DDBJ whole genome shotgun (WGS) entry which is preliminary data.</text>
</comment>
<evidence type="ECO:0000313" key="2">
    <source>
        <dbReference type="Proteomes" id="UP001432322"/>
    </source>
</evidence>
<dbReference type="Proteomes" id="UP001432322">
    <property type="component" value="Unassembled WGS sequence"/>
</dbReference>
<sequence length="229" mass="26787">QKLLVMYHERPEGVDSPLRKYIWAAAVRHDGKFVEVQDVLSREIDQVRGALTPYEMRFGTRAEDLVYALCATYDRKRIEFFFSYMMKEPFYKGKHIVAAFTSMLEDGIDECNYSTARFFLTGRHHHIRAKMHLSSANYRRIFEMTYRFAMHNPAHEDWLSFFVSSGDAFTDAEKKKLDLAGATTYAEYYVKKPGRDAIVEKLLINKLQKKCAKEVEEKLQIKKLTNSII</sequence>
<feature type="non-terminal residue" evidence="1">
    <location>
        <position position="1"/>
    </location>
</feature>
<organism evidence="1 2">
    <name type="scientific">Pristionchus fissidentatus</name>
    <dbReference type="NCBI Taxonomy" id="1538716"/>
    <lineage>
        <taxon>Eukaryota</taxon>
        <taxon>Metazoa</taxon>
        <taxon>Ecdysozoa</taxon>
        <taxon>Nematoda</taxon>
        <taxon>Chromadorea</taxon>
        <taxon>Rhabditida</taxon>
        <taxon>Rhabditina</taxon>
        <taxon>Diplogasteromorpha</taxon>
        <taxon>Diplogasteroidea</taxon>
        <taxon>Neodiplogasteridae</taxon>
        <taxon>Pristionchus</taxon>
    </lineage>
</organism>
<accession>A0AAV5VKN6</accession>
<keyword evidence="2" id="KW-1185">Reference proteome</keyword>
<evidence type="ECO:0000313" key="1">
    <source>
        <dbReference type="EMBL" id="GMT18510.1"/>
    </source>
</evidence>
<name>A0AAV5VKN6_9BILA</name>
<gene>
    <name evidence="1" type="ORF">PFISCL1PPCAC_9807</name>
</gene>
<proteinExistence type="predicted"/>
<dbReference type="AlphaFoldDB" id="A0AAV5VKN6"/>